<dbReference type="RefSeq" id="WP_207057227.1">
    <property type="nucleotide sequence ID" value="NZ_JAFIMU010000013.1"/>
</dbReference>
<keyword evidence="1" id="KW-0732">Signal</keyword>
<evidence type="ECO:0000313" key="2">
    <source>
        <dbReference type="EMBL" id="MBN8232692.1"/>
    </source>
</evidence>
<evidence type="ECO:0000256" key="1">
    <source>
        <dbReference type="SAM" id="SignalP"/>
    </source>
</evidence>
<keyword evidence="3" id="KW-1185">Reference proteome</keyword>
<organism evidence="2 3">
    <name type="scientific">Corallococcus macrosporus</name>
    <dbReference type="NCBI Taxonomy" id="35"/>
    <lineage>
        <taxon>Bacteria</taxon>
        <taxon>Pseudomonadati</taxon>
        <taxon>Myxococcota</taxon>
        <taxon>Myxococcia</taxon>
        <taxon>Myxococcales</taxon>
        <taxon>Cystobacterineae</taxon>
        <taxon>Myxococcaceae</taxon>
        <taxon>Corallococcus</taxon>
    </lineage>
</organism>
<gene>
    <name evidence="2" type="ORF">JYK02_34760</name>
</gene>
<feature type="chain" id="PRO_5047329466" evidence="1">
    <location>
        <begin position="21"/>
        <end position="180"/>
    </location>
</feature>
<feature type="signal peptide" evidence="1">
    <location>
        <begin position="1"/>
        <end position="20"/>
    </location>
</feature>
<name>A0ABS3DMZ6_9BACT</name>
<comment type="caution">
    <text evidence="2">The sequence shown here is derived from an EMBL/GenBank/DDBJ whole genome shotgun (WGS) entry which is preliminary data.</text>
</comment>
<dbReference type="EMBL" id="JAFIMU010000013">
    <property type="protein sequence ID" value="MBN8232692.1"/>
    <property type="molecule type" value="Genomic_DNA"/>
</dbReference>
<evidence type="ECO:0000313" key="3">
    <source>
        <dbReference type="Proteomes" id="UP000664052"/>
    </source>
</evidence>
<accession>A0ABS3DMZ6</accession>
<dbReference type="Proteomes" id="UP000664052">
    <property type="component" value="Unassembled WGS sequence"/>
</dbReference>
<protein>
    <submittedName>
        <fullName evidence="2">Uncharacterized protein</fullName>
    </submittedName>
</protein>
<reference evidence="2 3" key="1">
    <citation type="submission" date="2021-02" db="EMBL/GenBank/DDBJ databases">
        <title>De Novo genome assembly of isolated myxobacteria.</title>
        <authorList>
            <person name="Stevens D.C."/>
        </authorList>
    </citation>
    <scope>NUCLEOTIDE SEQUENCE [LARGE SCALE GENOMIC DNA]</scope>
    <source>
        <strain evidence="2 3">ATCC 29039</strain>
    </source>
</reference>
<proteinExistence type="predicted"/>
<sequence length="180" mass="19391">MKRLAWPFVLLTAFSTAALGSTNPEGSPPQLIQSASRAAVFTPVDDRGQAIDVLPVGDSLTVGAQGLEPNTVYELRFALDAERIPTLKEAVGFARATDAIAIEVQTQEPLGSLERSSSPEIYLNGERVGDTWAVPPDRLFVFLPDATSLKDANEVTVAWLGNEAQTRSTRPATLTRQMLP</sequence>